<dbReference type="GO" id="GO:0003899">
    <property type="term" value="F:DNA-directed RNA polymerase activity"/>
    <property type="evidence" value="ECO:0007669"/>
    <property type="project" value="UniProtKB-UniRule"/>
</dbReference>
<dbReference type="EC" id="2.7.7.101" evidence="12"/>
<dbReference type="SMART" id="SM00400">
    <property type="entry name" value="ZnF_CHCC"/>
    <property type="match status" value="1"/>
</dbReference>
<dbReference type="InterPro" id="IPR006171">
    <property type="entry name" value="TOPRIM_dom"/>
</dbReference>
<dbReference type="Pfam" id="PF08275">
    <property type="entry name" value="DNAG_N"/>
    <property type="match status" value="1"/>
</dbReference>
<protein>
    <recommendedName>
        <fullName evidence="12 13">DNA primase</fullName>
        <ecNumber evidence="12">2.7.7.101</ecNumber>
    </recommendedName>
</protein>
<dbReference type="Pfam" id="PF10410">
    <property type="entry name" value="DnaB_bind"/>
    <property type="match status" value="1"/>
</dbReference>
<comment type="caution">
    <text evidence="17">The sequence shown here is derived from an EMBL/GenBank/DDBJ whole genome shotgun (WGS) entry which is preliminary data.</text>
</comment>
<evidence type="ECO:0000259" key="16">
    <source>
        <dbReference type="PROSITE" id="PS50880"/>
    </source>
</evidence>
<keyword evidence="8 12" id="KW-0862">Zinc</keyword>
<keyword evidence="10 12" id="KW-0238">DNA-binding</keyword>
<dbReference type="Pfam" id="PF13155">
    <property type="entry name" value="Toprim_2"/>
    <property type="match status" value="1"/>
</dbReference>
<dbReference type="GO" id="GO:0008270">
    <property type="term" value="F:zinc ion binding"/>
    <property type="evidence" value="ECO:0007669"/>
    <property type="project" value="UniProtKB-UniRule"/>
</dbReference>
<evidence type="ECO:0000256" key="10">
    <source>
        <dbReference type="ARBA" id="ARBA00023125"/>
    </source>
</evidence>
<dbReference type="HAMAP" id="MF_00974">
    <property type="entry name" value="DNA_primase_DnaG"/>
    <property type="match status" value="1"/>
</dbReference>
<reference evidence="17 18" key="1">
    <citation type="journal article" date="2016" name="Nat. Commun.">
        <title>Thousands of microbial genomes shed light on interconnected biogeochemical processes in an aquifer system.</title>
        <authorList>
            <person name="Anantharaman K."/>
            <person name="Brown C.T."/>
            <person name="Hug L.A."/>
            <person name="Sharon I."/>
            <person name="Castelle C.J."/>
            <person name="Probst A.J."/>
            <person name="Thomas B.C."/>
            <person name="Singh A."/>
            <person name="Wilkins M.J."/>
            <person name="Karaoz U."/>
            <person name="Brodie E.L."/>
            <person name="Williams K.H."/>
            <person name="Hubbard S.S."/>
            <person name="Banfield J.F."/>
        </authorList>
    </citation>
    <scope>NUCLEOTIDE SEQUENCE [LARGE SCALE GENOMIC DNA]</scope>
</reference>
<keyword evidence="5 12" id="KW-0235">DNA replication</keyword>
<feature type="coiled-coil region" evidence="15">
    <location>
        <begin position="523"/>
        <end position="566"/>
    </location>
</feature>
<dbReference type="Gene3D" id="3.90.580.10">
    <property type="entry name" value="Zinc finger, CHC2-type domain"/>
    <property type="match status" value="1"/>
</dbReference>
<gene>
    <name evidence="12" type="primary">dnaG</name>
    <name evidence="17" type="ORF">A3C12_02125</name>
</gene>
<dbReference type="SUPFAM" id="SSF57783">
    <property type="entry name" value="Zinc beta-ribbon"/>
    <property type="match status" value="1"/>
</dbReference>
<evidence type="ECO:0000256" key="9">
    <source>
        <dbReference type="ARBA" id="ARBA00022842"/>
    </source>
</evidence>
<comment type="domain">
    <text evidence="12">Contains an N-terminal zinc-binding domain, a central core domain that contains the primase activity, and a C-terminal DnaB-binding domain.</text>
</comment>
<dbReference type="FunFam" id="3.90.580.10:FF:000001">
    <property type="entry name" value="DNA primase"/>
    <property type="match status" value="1"/>
</dbReference>
<dbReference type="GO" id="GO:1990077">
    <property type="term" value="C:primosome complex"/>
    <property type="evidence" value="ECO:0007669"/>
    <property type="project" value="UniProtKB-KW"/>
</dbReference>
<dbReference type="Proteomes" id="UP000178710">
    <property type="component" value="Unassembled WGS sequence"/>
</dbReference>
<comment type="cofactor">
    <cofactor evidence="12 13 14">
        <name>Zn(2+)</name>
        <dbReference type="ChEBI" id="CHEBI:29105"/>
    </cofactor>
    <text evidence="12 13 14">Binds 1 zinc ion per monomer.</text>
</comment>
<dbReference type="GO" id="GO:0003677">
    <property type="term" value="F:DNA binding"/>
    <property type="evidence" value="ECO:0007669"/>
    <property type="project" value="UniProtKB-KW"/>
</dbReference>
<dbReference type="FunFam" id="3.90.980.10:FF:000001">
    <property type="entry name" value="DNA primase"/>
    <property type="match status" value="1"/>
</dbReference>
<dbReference type="AlphaFoldDB" id="A0A1G2KQH6"/>
<evidence type="ECO:0000256" key="12">
    <source>
        <dbReference type="HAMAP-Rule" id="MF_00974"/>
    </source>
</evidence>
<dbReference type="PANTHER" id="PTHR30313">
    <property type="entry name" value="DNA PRIMASE"/>
    <property type="match status" value="1"/>
</dbReference>
<dbReference type="GO" id="GO:0000428">
    <property type="term" value="C:DNA-directed RNA polymerase complex"/>
    <property type="evidence" value="ECO:0007669"/>
    <property type="project" value="UniProtKB-KW"/>
</dbReference>
<evidence type="ECO:0000256" key="3">
    <source>
        <dbReference type="ARBA" id="ARBA00022679"/>
    </source>
</evidence>
<name>A0A1G2KQH6_9BACT</name>
<dbReference type="GO" id="GO:0005737">
    <property type="term" value="C:cytoplasm"/>
    <property type="evidence" value="ECO:0007669"/>
    <property type="project" value="TreeGrafter"/>
</dbReference>
<evidence type="ECO:0000256" key="2">
    <source>
        <dbReference type="ARBA" id="ARBA00022515"/>
    </source>
</evidence>
<keyword evidence="6 12" id="KW-0479">Metal-binding</keyword>
<evidence type="ECO:0000256" key="7">
    <source>
        <dbReference type="ARBA" id="ARBA00022771"/>
    </source>
</evidence>
<keyword evidence="11 12" id="KW-0804">Transcription</keyword>
<sequence>MSDPIIQEIKSRLDIVPFVQQYVRLAKAGINWKGLCPFHSEKTPSFIVSPTRQTWHCFGCSKGGDIFKFVMELDNIEFRDALKMLAERAGVELVREDPRIRSERDRLYAVSEEAAKFFQAELRRMPAVHAYLAKRGVKPETIQAFRIGYAPDGWDGLATHLKKKGFSADEFVASGLGIRSEKRAGSYYDRFRNRIMFPIADANGKVVAFSGRIFENGRRSSIAAEPKYVNSPQTQIYDKSRILFGYDKAKEAIRKKGRCIVVEGQMDLVMSHQAGFAETVAVSGVALTEKHLEQLKRLADILISSFDTDEAGESATRRSLDLAARYDFNRRVAVIPRGKDPADAILESPALWEEAIAGAESLMDFYVARAKKKFSLKTPEDKKEFSRYVLPEVAKINNAIEKAHWVSQIAEILEVKEDAVWAELKRYLRAIDPVAPSSVNSPSPAKLKSQRLEERILAAYFLYPETRTLLSGHDPVLIFATSPHYDIMRQVDIAGEDRSVIVDILERVPEEWRPYLDRIIFEAEALFQNAAQAQAEVAACIREVERERLKERLAIIAESINQAEKTNDLARLDTLVREFSEITSLLGKLSNSQAL</sequence>
<dbReference type="InterPro" id="IPR050219">
    <property type="entry name" value="DnaG_primase"/>
</dbReference>
<comment type="catalytic activity">
    <reaction evidence="12">
        <text>ssDNA + n NTP = ssDNA/pppN(pN)n-1 hybrid + (n-1) diphosphate.</text>
        <dbReference type="EC" id="2.7.7.101"/>
    </reaction>
</comment>
<dbReference type="Gene3D" id="3.40.1360.10">
    <property type="match status" value="1"/>
</dbReference>
<evidence type="ECO:0000256" key="4">
    <source>
        <dbReference type="ARBA" id="ARBA00022695"/>
    </source>
</evidence>
<dbReference type="InterPro" id="IPR037068">
    <property type="entry name" value="DNA_primase_core_N_sf"/>
</dbReference>
<keyword evidence="9" id="KW-0460">Magnesium</keyword>
<dbReference type="InterPro" id="IPR002694">
    <property type="entry name" value="Znf_CHC2"/>
</dbReference>
<dbReference type="InterPro" id="IPR006295">
    <property type="entry name" value="DNA_primase_DnaG"/>
</dbReference>
<dbReference type="InterPro" id="IPR030846">
    <property type="entry name" value="DnaG_bac"/>
</dbReference>
<keyword evidence="4 12" id="KW-0548">Nucleotidyltransferase</keyword>
<keyword evidence="3 12" id="KW-0808">Transferase</keyword>
<keyword evidence="2 12" id="KW-0639">Primosome</keyword>
<dbReference type="Gene3D" id="3.90.980.10">
    <property type="entry name" value="DNA primase, catalytic core, N-terminal domain"/>
    <property type="match status" value="1"/>
</dbReference>
<proteinExistence type="inferred from homology"/>
<dbReference type="InterPro" id="IPR036977">
    <property type="entry name" value="DNA_primase_Znf_CHC2"/>
</dbReference>
<dbReference type="InterPro" id="IPR013264">
    <property type="entry name" value="DNAG_N"/>
</dbReference>
<keyword evidence="1 12" id="KW-0240">DNA-directed RNA polymerase</keyword>
<comment type="function">
    <text evidence="12 13">RNA polymerase that catalyzes the synthesis of short RNA molecules used as primers for DNA polymerase during DNA replication.</text>
</comment>
<keyword evidence="7 12" id="KW-0863">Zinc-finger</keyword>
<organism evidence="17 18">
    <name type="scientific">Candidatus Sungbacteria bacterium RIFCSPHIGHO2_02_FULL_49_20</name>
    <dbReference type="NCBI Taxonomy" id="1802272"/>
    <lineage>
        <taxon>Bacteria</taxon>
        <taxon>Candidatus Sungiibacteriota</taxon>
    </lineage>
</organism>
<dbReference type="NCBIfam" id="TIGR01391">
    <property type="entry name" value="dnaG"/>
    <property type="match status" value="1"/>
</dbReference>
<evidence type="ECO:0000256" key="14">
    <source>
        <dbReference type="PIRSR" id="PIRSR002811-1"/>
    </source>
</evidence>
<dbReference type="Pfam" id="PF01807">
    <property type="entry name" value="Zn_ribbon_DnaG"/>
    <property type="match status" value="1"/>
</dbReference>
<evidence type="ECO:0000256" key="1">
    <source>
        <dbReference type="ARBA" id="ARBA00022478"/>
    </source>
</evidence>
<evidence type="ECO:0000256" key="13">
    <source>
        <dbReference type="PIRNR" id="PIRNR002811"/>
    </source>
</evidence>
<comment type="similarity">
    <text evidence="12 13">Belongs to the DnaG primase family.</text>
</comment>
<accession>A0A1G2KQH6</accession>
<evidence type="ECO:0000256" key="6">
    <source>
        <dbReference type="ARBA" id="ARBA00022723"/>
    </source>
</evidence>
<dbReference type="PROSITE" id="PS50880">
    <property type="entry name" value="TOPRIM"/>
    <property type="match status" value="1"/>
</dbReference>
<dbReference type="GO" id="GO:0006269">
    <property type="term" value="P:DNA replication, synthesis of primer"/>
    <property type="evidence" value="ECO:0007669"/>
    <property type="project" value="UniProtKB-UniRule"/>
</dbReference>
<dbReference type="PIRSF" id="PIRSF002811">
    <property type="entry name" value="DnaG"/>
    <property type="match status" value="1"/>
</dbReference>
<evidence type="ECO:0000256" key="5">
    <source>
        <dbReference type="ARBA" id="ARBA00022705"/>
    </source>
</evidence>
<evidence type="ECO:0000256" key="15">
    <source>
        <dbReference type="SAM" id="Coils"/>
    </source>
</evidence>
<dbReference type="SMART" id="SM00493">
    <property type="entry name" value="TOPRIM"/>
    <property type="match status" value="1"/>
</dbReference>
<dbReference type="EMBL" id="MHQK01000021">
    <property type="protein sequence ID" value="OHA01680.1"/>
    <property type="molecule type" value="Genomic_DNA"/>
</dbReference>
<evidence type="ECO:0000256" key="11">
    <source>
        <dbReference type="ARBA" id="ARBA00023163"/>
    </source>
</evidence>
<evidence type="ECO:0000313" key="17">
    <source>
        <dbReference type="EMBL" id="OHA01680.1"/>
    </source>
</evidence>
<dbReference type="InterPro" id="IPR034151">
    <property type="entry name" value="TOPRIM_DnaG_bac"/>
</dbReference>
<dbReference type="SUPFAM" id="SSF56731">
    <property type="entry name" value="DNA primase core"/>
    <property type="match status" value="1"/>
</dbReference>
<feature type="zinc finger region" description="CHC2-type" evidence="12 14">
    <location>
        <begin position="36"/>
        <end position="60"/>
    </location>
</feature>
<comment type="subunit">
    <text evidence="12">Monomer. Interacts with DnaB.</text>
</comment>
<evidence type="ECO:0000313" key="18">
    <source>
        <dbReference type="Proteomes" id="UP000178710"/>
    </source>
</evidence>
<dbReference type="InterPro" id="IPR019475">
    <property type="entry name" value="DNA_primase_DnaB-bd"/>
</dbReference>
<dbReference type="PANTHER" id="PTHR30313:SF2">
    <property type="entry name" value="DNA PRIMASE"/>
    <property type="match status" value="1"/>
</dbReference>
<dbReference type="CDD" id="cd03364">
    <property type="entry name" value="TOPRIM_DnaG_primases"/>
    <property type="match status" value="1"/>
</dbReference>
<keyword evidence="15" id="KW-0175">Coiled coil</keyword>
<evidence type="ECO:0000256" key="8">
    <source>
        <dbReference type="ARBA" id="ARBA00022833"/>
    </source>
</evidence>
<feature type="domain" description="Toprim" evidence="16">
    <location>
        <begin position="257"/>
        <end position="338"/>
    </location>
</feature>